<dbReference type="GO" id="GO:0005737">
    <property type="term" value="C:cytoplasm"/>
    <property type="evidence" value="ECO:0007669"/>
    <property type="project" value="UniProtKB-SubCell"/>
</dbReference>
<evidence type="ECO:0000259" key="2">
    <source>
        <dbReference type="Pfam" id="PF01895"/>
    </source>
</evidence>
<dbReference type="PANTHER" id="PTHR42930:SF3">
    <property type="entry name" value="PHOSPHATE-SPECIFIC TRANSPORT SYSTEM ACCESSORY PROTEIN PHOU"/>
    <property type="match status" value="1"/>
</dbReference>
<feature type="domain" description="PhoU" evidence="2">
    <location>
        <begin position="16"/>
        <end position="103"/>
    </location>
</feature>
<dbReference type="STRING" id="862517.HMPREF9225_1869"/>
<dbReference type="GO" id="GO:0006817">
    <property type="term" value="P:phosphate ion transport"/>
    <property type="evidence" value="ECO:0007669"/>
    <property type="project" value="UniProtKB-KW"/>
</dbReference>
<organism evidence="3 4">
    <name type="scientific">Peptoniphilus duerdenii ATCC BAA-1640</name>
    <dbReference type="NCBI Taxonomy" id="862517"/>
    <lineage>
        <taxon>Bacteria</taxon>
        <taxon>Bacillati</taxon>
        <taxon>Bacillota</taxon>
        <taxon>Tissierellia</taxon>
        <taxon>Tissierellales</taxon>
        <taxon>Peptoniphilaceae</taxon>
        <taxon>Peptoniphilus</taxon>
    </lineage>
</organism>
<dbReference type="NCBIfam" id="TIGR02135">
    <property type="entry name" value="phoU_full"/>
    <property type="match status" value="1"/>
</dbReference>
<dbReference type="PIRSF" id="PIRSF003107">
    <property type="entry name" value="PhoU"/>
    <property type="match status" value="1"/>
</dbReference>
<feature type="domain" description="PhoU" evidence="2">
    <location>
        <begin position="121"/>
        <end position="203"/>
    </location>
</feature>
<dbReference type="GO" id="GO:0030643">
    <property type="term" value="P:intracellular phosphate ion homeostasis"/>
    <property type="evidence" value="ECO:0007669"/>
    <property type="project" value="InterPro"/>
</dbReference>
<keyword evidence="1" id="KW-0963">Cytoplasm</keyword>
<dbReference type="Gene3D" id="1.20.58.220">
    <property type="entry name" value="Phosphate transport system protein phou homolog 2, domain 2"/>
    <property type="match status" value="1"/>
</dbReference>
<proteinExistence type="inferred from homology"/>
<evidence type="ECO:0000313" key="4">
    <source>
        <dbReference type="Proteomes" id="UP000003280"/>
    </source>
</evidence>
<dbReference type="InterPro" id="IPR038078">
    <property type="entry name" value="PhoU-like_sf"/>
</dbReference>
<dbReference type="RefSeq" id="WP_008902644.1">
    <property type="nucleotide sequence ID" value="NZ_GL397071.1"/>
</dbReference>
<dbReference type="Pfam" id="PF01895">
    <property type="entry name" value="PhoU"/>
    <property type="match status" value="2"/>
</dbReference>
<keyword evidence="1" id="KW-0813">Transport</keyword>
<dbReference type="eggNOG" id="COG0704">
    <property type="taxonomic scope" value="Bacteria"/>
</dbReference>
<name>E0NNY0_9FIRM</name>
<dbReference type="AlphaFoldDB" id="E0NNY0"/>
<protein>
    <recommendedName>
        <fullName evidence="1">Phosphate-specific transport system accessory protein PhoU</fullName>
    </recommendedName>
</protein>
<gene>
    <name evidence="3" type="primary">phoU</name>
    <name evidence="3" type="ORF">HMPREF9225_1869</name>
</gene>
<comment type="subcellular location">
    <subcellularLocation>
        <location evidence="1">Cytoplasm</location>
    </subcellularLocation>
</comment>
<dbReference type="InterPro" id="IPR026022">
    <property type="entry name" value="PhoU_dom"/>
</dbReference>
<sequence length="216" mass="24840">MNRLDNKLLDLNTTMLEMSRLVERAIEELLKAIKEEEDISLEHFNSVYEELDSLDKQVQNTCLRMLLEFQPVAGDFRKISSALKMVTDINRIGNQCINIARIIADMDPVVEKDLYLEIFNIATYSKDVVKSAIYSFIKNSYEDAEEVTKKDDSVDEEFINIKNRMIKRIQNGDLDASMIVDIIIIAKYFERIADHGSNIAKWVKYSTGGTIENSNN</sequence>
<accession>E0NNY0</accession>
<comment type="function">
    <text evidence="1">Plays a role in the regulation of phosphate uptake.</text>
</comment>
<dbReference type="HOGENOM" id="CLU_078518_3_0_9"/>
<evidence type="ECO:0000313" key="3">
    <source>
        <dbReference type="EMBL" id="EFM24448.1"/>
    </source>
</evidence>
<dbReference type="GO" id="GO:0045936">
    <property type="term" value="P:negative regulation of phosphate metabolic process"/>
    <property type="evidence" value="ECO:0007669"/>
    <property type="project" value="InterPro"/>
</dbReference>
<keyword evidence="1" id="KW-0592">Phosphate transport</keyword>
<dbReference type="SUPFAM" id="SSF109755">
    <property type="entry name" value="PhoU-like"/>
    <property type="match status" value="1"/>
</dbReference>
<evidence type="ECO:0000256" key="1">
    <source>
        <dbReference type="PIRNR" id="PIRNR003107"/>
    </source>
</evidence>
<dbReference type="OrthoDB" id="9814256at2"/>
<comment type="subunit">
    <text evidence="1">Homodimer.</text>
</comment>
<comment type="similarity">
    <text evidence="1">Belongs to the PhoU family.</text>
</comment>
<dbReference type="PANTHER" id="PTHR42930">
    <property type="entry name" value="PHOSPHATE-SPECIFIC TRANSPORT SYSTEM ACCESSORY PROTEIN PHOU"/>
    <property type="match status" value="1"/>
</dbReference>
<dbReference type="Proteomes" id="UP000003280">
    <property type="component" value="Unassembled WGS sequence"/>
</dbReference>
<dbReference type="EMBL" id="AEEH01000053">
    <property type="protein sequence ID" value="EFM24448.1"/>
    <property type="molecule type" value="Genomic_DNA"/>
</dbReference>
<reference evidence="3 4" key="1">
    <citation type="submission" date="2010-07" db="EMBL/GenBank/DDBJ databases">
        <authorList>
            <person name="Muzny D."/>
            <person name="Qin X."/>
            <person name="Deng J."/>
            <person name="Jiang H."/>
            <person name="Liu Y."/>
            <person name="Qu J."/>
            <person name="Song X.-Z."/>
            <person name="Zhang L."/>
            <person name="Thornton R."/>
            <person name="Coyle M."/>
            <person name="Francisco L."/>
            <person name="Jackson L."/>
            <person name="Javaid M."/>
            <person name="Korchina V."/>
            <person name="Kovar C."/>
            <person name="Mata R."/>
            <person name="Mathew T."/>
            <person name="Ngo R."/>
            <person name="Nguyen L."/>
            <person name="Nguyen N."/>
            <person name="Okwuonu G."/>
            <person name="Ongeri F."/>
            <person name="Pham C."/>
            <person name="Simmons D."/>
            <person name="Wilczek-Boney K."/>
            <person name="Hale W."/>
            <person name="Jakkamsetti A."/>
            <person name="Pham P."/>
            <person name="Ruth R."/>
            <person name="San Lucas F."/>
            <person name="Warren J."/>
            <person name="Zhang J."/>
            <person name="Zhao Z."/>
            <person name="Zhou C."/>
            <person name="Zhu D."/>
            <person name="Lee S."/>
            <person name="Bess C."/>
            <person name="Blankenburg K."/>
            <person name="Forbes L."/>
            <person name="Fu Q."/>
            <person name="Gubbala S."/>
            <person name="Hirani K."/>
            <person name="Jayaseelan J.C."/>
            <person name="Lara F."/>
            <person name="Munidasa M."/>
            <person name="Palculict T."/>
            <person name="Patil S."/>
            <person name="Pu L.-L."/>
            <person name="Saada N."/>
            <person name="Tang L."/>
            <person name="Weissenberger G."/>
            <person name="Zhu Y."/>
            <person name="Hemphill L."/>
            <person name="Shang Y."/>
            <person name="Youmans B."/>
            <person name="Ayvaz T."/>
            <person name="Ross M."/>
            <person name="Santibanez J."/>
            <person name="Aqrawi P."/>
            <person name="Gross S."/>
            <person name="Joshi V."/>
            <person name="Fowler G."/>
            <person name="Nazareth L."/>
            <person name="Reid J."/>
            <person name="Worley K."/>
            <person name="Petrosino J."/>
            <person name="Highlander S."/>
            <person name="Gibbs R."/>
        </authorList>
    </citation>
    <scope>NUCLEOTIDE SEQUENCE [LARGE SCALE GENOMIC DNA]</scope>
    <source>
        <strain evidence="3 4">ATCC BAA-1640</strain>
    </source>
</reference>
<comment type="caution">
    <text evidence="3">The sequence shown here is derived from an EMBL/GenBank/DDBJ whole genome shotgun (WGS) entry which is preliminary data.</text>
</comment>
<keyword evidence="4" id="KW-1185">Reference proteome</keyword>
<dbReference type="InterPro" id="IPR028366">
    <property type="entry name" value="PhoU"/>
</dbReference>